<protein>
    <recommendedName>
        <fullName evidence="4">Integral membrane protein</fullName>
    </recommendedName>
</protein>
<proteinExistence type="predicted"/>
<keyword evidence="3" id="KW-1185">Reference proteome</keyword>
<evidence type="ECO:0000313" key="2">
    <source>
        <dbReference type="EMBL" id="CAD7289847.1"/>
    </source>
</evidence>
<keyword evidence="1" id="KW-1133">Transmembrane helix</keyword>
<sequence length="160" mass="19438">MKRAEKLFLTYSIFLFWCCTKLIISTDNFIFLQALLQILLVVFLLIFLSAIFFVCIKYYRNISLLCKLISITLLFLFCLILYLWMTTIFSYVLMYGVFNEGGVIRNIFYQDRYYQFDWYEVLFWNCIFSLHYPLYLFYIIKPFINHIDNRLDATKKRPSA</sequence>
<feature type="transmembrane region" description="Helical" evidence="1">
    <location>
        <begin position="30"/>
        <end position="56"/>
    </location>
</feature>
<comment type="caution">
    <text evidence="2">The sequence shown here is derived from an EMBL/GenBank/DDBJ whole genome shotgun (WGS) entry which is preliminary data.</text>
</comment>
<name>A0ABN7KCQ3_9BACT</name>
<evidence type="ECO:0000256" key="1">
    <source>
        <dbReference type="SAM" id="Phobius"/>
    </source>
</evidence>
<reference evidence="2 3" key="1">
    <citation type="submission" date="2020-11" db="EMBL/GenBank/DDBJ databases">
        <authorList>
            <person name="Peeters C."/>
        </authorList>
    </citation>
    <scope>NUCLEOTIDE SEQUENCE [LARGE SCALE GENOMIC DNA]</scope>
    <source>
        <strain evidence="2 3">LMG 7974</strain>
    </source>
</reference>
<keyword evidence="1" id="KW-0812">Transmembrane</keyword>
<dbReference type="Proteomes" id="UP000789803">
    <property type="component" value="Unassembled WGS sequence"/>
</dbReference>
<feature type="transmembrane region" description="Helical" evidence="1">
    <location>
        <begin position="7"/>
        <end position="24"/>
    </location>
</feature>
<evidence type="ECO:0008006" key="4">
    <source>
        <dbReference type="Google" id="ProtNLM"/>
    </source>
</evidence>
<evidence type="ECO:0000313" key="3">
    <source>
        <dbReference type="Proteomes" id="UP000789803"/>
    </source>
</evidence>
<organism evidence="2 3">
    <name type="scientific">Campylobacter majalis</name>
    <dbReference type="NCBI Taxonomy" id="2790656"/>
    <lineage>
        <taxon>Bacteria</taxon>
        <taxon>Pseudomonadati</taxon>
        <taxon>Campylobacterota</taxon>
        <taxon>Epsilonproteobacteria</taxon>
        <taxon>Campylobacterales</taxon>
        <taxon>Campylobacteraceae</taxon>
        <taxon>Campylobacter</taxon>
    </lineage>
</organism>
<dbReference type="EMBL" id="CAJHOF010000040">
    <property type="protein sequence ID" value="CAD7289847.1"/>
    <property type="molecule type" value="Genomic_DNA"/>
</dbReference>
<keyword evidence="1" id="KW-0472">Membrane</keyword>
<feature type="transmembrane region" description="Helical" evidence="1">
    <location>
        <begin position="118"/>
        <end position="140"/>
    </location>
</feature>
<gene>
    <name evidence="2" type="ORF">LMG7974_01932</name>
</gene>
<feature type="transmembrane region" description="Helical" evidence="1">
    <location>
        <begin position="68"/>
        <end position="98"/>
    </location>
</feature>
<accession>A0ABN7KCQ3</accession>